<keyword evidence="3 10" id="KW-1003">Cell membrane</keyword>
<feature type="region of interest" description="Disordered" evidence="12">
    <location>
        <begin position="146"/>
        <end position="171"/>
    </location>
</feature>
<dbReference type="PANTHER" id="PTHR33162">
    <property type="entry name" value="SEC-INDEPENDENT PROTEIN TRANSLOCASE PROTEIN TATA, CHLOROPLASTIC"/>
    <property type="match status" value="1"/>
</dbReference>
<keyword evidence="9 10" id="KW-0472">Membrane</keyword>
<keyword evidence="8 10" id="KW-0811">Translocation</keyword>
<dbReference type="PANTHER" id="PTHR33162:SF1">
    <property type="entry name" value="SEC-INDEPENDENT PROTEIN TRANSLOCASE PROTEIN TATA, CHLOROPLASTIC"/>
    <property type="match status" value="1"/>
</dbReference>
<keyword evidence="6 10" id="KW-0653">Protein transport</keyword>
<evidence type="ECO:0000256" key="9">
    <source>
        <dbReference type="ARBA" id="ARBA00023136"/>
    </source>
</evidence>
<dbReference type="GO" id="GO:0008320">
    <property type="term" value="F:protein transmembrane transporter activity"/>
    <property type="evidence" value="ECO:0007669"/>
    <property type="project" value="UniProtKB-UniRule"/>
</dbReference>
<protein>
    <recommendedName>
        <fullName evidence="10">Sec-independent protein translocase protein TatB</fullName>
    </recommendedName>
</protein>
<evidence type="ECO:0000256" key="7">
    <source>
        <dbReference type="ARBA" id="ARBA00022989"/>
    </source>
</evidence>
<evidence type="ECO:0000256" key="2">
    <source>
        <dbReference type="ARBA" id="ARBA00022448"/>
    </source>
</evidence>
<dbReference type="STRING" id="1120980.GCA_000745955_01294"/>
<dbReference type="RefSeq" id="WP_034292808.1">
    <property type="nucleotide sequence ID" value="NZ_CP091519.2"/>
</dbReference>
<proteinExistence type="inferred from homology"/>
<dbReference type="InterPro" id="IPR018448">
    <property type="entry name" value="TatB"/>
</dbReference>
<evidence type="ECO:0000256" key="8">
    <source>
        <dbReference type="ARBA" id="ARBA00023010"/>
    </source>
</evidence>
<dbReference type="HAMAP" id="MF_00237">
    <property type="entry name" value="TatB"/>
    <property type="match status" value="1"/>
</dbReference>
<evidence type="ECO:0000256" key="3">
    <source>
        <dbReference type="ARBA" id="ARBA00022475"/>
    </source>
</evidence>
<keyword evidence="4" id="KW-0997">Cell inner membrane</keyword>
<evidence type="ECO:0000256" key="6">
    <source>
        <dbReference type="ARBA" id="ARBA00022927"/>
    </source>
</evidence>
<comment type="similarity">
    <text evidence="10">Belongs to the TatB family.</text>
</comment>
<keyword evidence="2 10" id="KW-0813">Transport</keyword>
<keyword evidence="7 10" id="KW-1133">Transmembrane helix</keyword>
<feature type="coiled-coil region" evidence="11">
    <location>
        <begin position="56"/>
        <end position="97"/>
    </location>
</feature>
<accession>A0A376BS61</accession>
<dbReference type="OrthoDB" id="9816005at2"/>
<dbReference type="GO" id="GO:0043953">
    <property type="term" value="P:protein transport by the Tat complex"/>
    <property type="evidence" value="ECO:0007669"/>
    <property type="project" value="UniProtKB-UniRule"/>
</dbReference>
<sequence length="171" mass="19470">MFDFSFTEMLLAGVVALIVLGPERLPKVARFIGEWVGKIQRMAAGVKSELAAQADYAELAKIKQNVEDTAQEIRKDLRDFEQKIQNETKELAEKANVPAWERLPEQKTPADFGVMVDENGQPIYSGSLNDELSDFTPVTGLHVKSLKKQAMLRKRDMRPRFRPQPKLRSRK</sequence>
<evidence type="ECO:0000256" key="1">
    <source>
        <dbReference type="ARBA" id="ARBA00004167"/>
    </source>
</evidence>
<dbReference type="EMBL" id="UFSO01000003">
    <property type="protein sequence ID" value="SSY79615.1"/>
    <property type="molecule type" value="Genomic_DNA"/>
</dbReference>
<evidence type="ECO:0000256" key="10">
    <source>
        <dbReference type="HAMAP-Rule" id="MF_00237"/>
    </source>
</evidence>
<dbReference type="Gene3D" id="1.20.5.3310">
    <property type="match status" value="1"/>
</dbReference>
<keyword evidence="11" id="KW-0175">Coiled coil</keyword>
<dbReference type="Pfam" id="PF02416">
    <property type="entry name" value="TatA_B_E"/>
    <property type="match status" value="1"/>
</dbReference>
<keyword evidence="14" id="KW-1185">Reference proteome</keyword>
<evidence type="ECO:0000256" key="12">
    <source>
        <dbReference type="SAM" id="MobiDB-lite"/>
    </source>
</evidence>
<gene>
    <name evidence="10 13" type="primary">tatB</name>
    <name evidence="13" type="ORF">NCTC10283_01420</name>
</gene>
<evidence type="ECO:0000256" key="11">
    <source>
        <dbReference type="SAM" id="Coils"/>
    </source>
</evidence>
<dbReference type="InterPro" id="IPR003369">
    <property type="entry name" value="TatA/B/E"/>
</dbReference>
<evidence type="ECO:0000256" key="4">
    <source>
        <dbReference type="ARBA" id="ARBA00022519"/>
    </source>
</evidence>
<dbReference type="Proteomes" id="UP000254209">
    <property type="component" value="Unassembled WGS sequence"/>
</dbReference>
<comment type="function">
    <text evidence="10">Part of the twin-arginine translocation (Tat) system that transports large folded proteins containing a characteristic twin-arginine motif in their signal peptide across membranes. Together with TatC, TatB is part of a receptor directly interacting with Tat signal peptides. TatB may form an oligomeric binding site that transiently accommodates folded Tat precursor proteins before their translocation.</text>
</comment>
<keyword evidence="5 10" id="KW-0812">Transmembrane</keyword>
<dbReference type="NCBIfam" id="TIGR01410">
    <property type="entry name" value="tatB"/>
    <property type="match status" value="1"/>
</dbReference>
<comment type="subcellular location">
    <subcellularLocation>
        <location evidence="10">Cell membrane</location>
        <topology evidence="10">Single-pass membrane protein</topology>
    </subcellularLocation>
    <subcellularLocation>
        <location evidence="1">Membrane</location>
        <topology evidence="1">Single-pass membrane protein</topology>
    </subcellularLocation>
</comment>
<organism evidence="13 14">
    <name type="scientific">Alysiella crassa</name>
    <dbReference type="NCBI Taxonomy" id="153491"/>
    <lineage>
        <taxon>Bacteria</taxon>
        <taxon>Pseudomonadati</taxon>
        <taxon>Pseudomonadota</taxon>
        <taxon>Betaproteobacteria</taxon>
        <taxon>Neisseriales</taxon>
        <taxon>Neisseriaceae</taxon>
        <taxon>Alysiella</taxon>
    </lineage>
</organism>
<dbReference type="GO" id="GO:0033281">
    <property type="term" value="C:TAT protein transport complex"/>
    <property type="evidence" value="ECO:0007669"/>
    <property type="project" value="UniProtKB-UniRule"/>
</dbReference>
<dbReference type="AlphaFoldDB" id="A0A376BS61"/>
<evidence type="ECO:0000256" key="5">
    <source>
        <dbReference type="ARBA" id="ARBA00022692"/>
    </source>
</evidence>
<evidence type="ECO:0000313" key="13">
    <source>
        <dbReference type="EMBL" id="SSY79615.1"/>
    </source>
</evidence>
<reference evidence="13 14" key="1">
    <citation type="submission" date="2018-06" db="EMBL/GenBank/DDBJ databases">
        <authorList>
            <consortium name="Pathogen Informatics"/>
            <person name="Doyle S."/>
        </authorList>
    </citation>
    <scope>NUCLEOTIDE SEQUENCE [LARGE SCALE GENOMIC DNA]</scope>
    <source>
        <strain evidence="13 14">NCTC10283</strain>
    </source>
</reference>
<evidence type="ECO:0000313" key="14">
    <source>
        <dbReference type="Proteomes" id="UP000254209"/>
    </source>
</evidence>
<dbReference type="PRINTS" id="PR01506">
    <property type="entry name" value="TATBPROTEIN"/>
</dbReference>
<comment type="subunit">
    <text evidence="10">The Tat system comprises two distinct complexes: a TatABC complex, containing multiple copies of TatA, TatB and TatC subunits, and a separate TatA complex, containing only TatA subunits. Substrates initially bind to the TatABC complex, which probably triggers association of the separate TatA complex to form the active translocon.</text>
</comment>
<name>A0A376BS61_9NEIS</name>